<evidence type="ECO:0000313" key="2">
    <source>
        <dbReference type="EMBL" id="KAK0429868.1"/>
    </source>
</evidence>
<reference evidence="2" key="1">
    <citation type="submission" date="2023-06" db="EMBL/GenBank/DDBJ databases">
        <authorList>
            <consortium name="Lawrence Berkeley National Laboratory"/>
            <person name="Ahrendt S."/>
            <person name="Sahu N."/>
            <person name="Indic B."/>
            <person name="Wong-Bajracharya J."/>
            <person name="Merenyi Z."/>
            <person name="Ke H.-M."/>
            <person name="Monk M."/>
            <person name="Kocsube S."/>
            <person name="Drula E."/>
            <person name="Lipzen A."/>
            <person name="Balint B."/>
            <person name="Henrissat B."/>
            <person name="Andreopoulos B."/>
            <person name="Martin F.M."/>
            <person name="Harder C.B."/>
            <person name="Rigling D."/>
            <person name="Ford K.L."/>
            <person name="Foster G.D."/>
            <person name="Pangilinan J."/>
            <person name="Papanicolaou A."/>
            <person name="Barry K."/>
            <person name="LaButti K."/>
            <person name="Viragh M."/>
            <person name="Koriabine M."/>
            <person name="Yan M."/>
            <person name="Riley R."/>
            <person name="Champramary S."/>
            <person name="Plett K.L."/>
            <person name="Tsai I.J."/>
            <person name="Slot J."/>
            <person name="Sipos G."/>
            <person name="Plett J."/>
            <person name="Nagy L.G."/>
            <person name="Grigoriev I.V."/>
        </authorList>
    </citation>
    <scope>NUCLEOTIDE SEQUENCE</scope>
    <source>
        <strain evidence="2">FPL87.14</strain>
    </source>
</reference>
<accession>A0AA39IVS9</accession>
<dbReference type="EMBL" id="JAUEPT010000195">
    <property type="protein sequence ID" value="KAK0429868.1"/>
    <property type="molecule type" value="Genomic_DNA"/>
</dbReference>
<proteinExistence type="predicted"/>
<keyword evidence="1" id="KW-0732">Signal</keyword>
<dbReference type="AlphaFoldDB" id="A0AA39IVS9"/>
<evidence type="ECO:0000256" key="1">
    <source>
        <dbReference type="SAM" id="SignalP"/>
    </source>
</evidence>
<name>A0AA39IVS9_9AGAR</name>
<sequence>MTEMTVAICLSALWCCKPLLTSSISYLRPSIKPCSRGACIYKSKPYPYKDSQISAVELCLPRIHGIVSLSVLWLNYRHRRRSRSSNDTVPAGRHGASLYLYLLHDTMDVQILDTCNDRATPSSHTRGFEEMSSKDTLQGCRSSSLFAVGRHMHISGITLPLYIHIPPLYLLPYPTRKPRDALS</sequence>
<protein>
    <recommendedName>
        <fullName evidence="4">Secreted protein</fullName>
    </recommendedName>
</protein>
<gene>
    <name evidence="2" type="ORF">EV421DRAFT_404246</name>
</gene>
<organism evidence="2 3">
    <name type="scientific">Armillaria borealis</name>
    <dbReference type="NCBI Taxonomy" id="47425"/>
    <lineage>
        <taxon>Eukaryota</taxon>
        <taxon>Fungi</taxon>
        <taxon>Dikarya</taxon>
        <taxon>Basidiomycota</taxon>
        <taxon>Agaricomycotina</taxon>
        <taxon>Agaricomycetes</taxon>
        <taxon>Agaricomycetidae</taxon>
        <taxon>Agaricales</taxon>
        <taxon>Marasmiineae</taxon>
        <taxon>Physalacriaceae</taxon>
        <taxon>Armillaria</taxon>
    </lineage>
</organism>
<evidence type="ECO:0000313" key="3">
    <source>
        <dbReference type="Proteomes" id="UP001175226"/>
    </source>
</evidence>
<evidence type="ECO:0008006" key="4">
    <source>
        <dbReference type="Google" id="ProtNLM"/>
    </source>
</evidence>
<comment type="caution">
    <text evidence="2">The sequence shown here is derived from an EMBL/GenBank/DDBJ whole genome shotgun (WGS) entry which is preliminary data.</text>
</comment>
<keyword evidence="3" id="KW-1185">Reference proteome</keyword>
<feature type="chain" id="PRO_5041408094" description="Secreted protein" evidence="1">
    <location>
        <begin position="22"/>
        <end position="183"/>
    </location>
</feature>
<feature type="signal peptide" evidence="1">
    <location>
        <begin position="1"/>
        <end position="21"/>
    </location>
</feature>
<dbReference type="Proteomes" id="UP001175226">
    <property type="component" value="Unassembled WGS sequence"/>
</dbReference>